<dbReference type="InterPro" id="IPR001772">
    <property type="entry name" value="KA1_dom"/>
</dbReference>
<feature type="region of interest" description="Disordered" evidence="9">
    <location>
        <begin position="233"/>
        <end position="253"/>
    </location>
</feature>
<dbReference type="Gene3D" id="3.30.310.80">
    <property type="entry name" value="Kinase associated domain 1, KA1"/>
    <property type="match status" value="1"/>
</dbReference>
<keyword evidence="2" id="KW-0723">Serine/threonine-protein kinase</keyword>
<accession>A0A3S5C3C1</accession>
<dbReference type="EC" id="2.7.11.1" evidence="1"/>
<evidence type="ECO:0000256" key="8">
    <source>
        <dbReference type="ARBA" id="ARBA00048679"/>
    </source>
</evidence>
<evidence type="ECO:0000256" key="3">
    <source>
        <dbReference type="ARBA" id="ARBA00022679"/>
    </source>
</evidence>
<evidence type="ECO:0000313" key="11">
    <source>
        <dbReference type="EMBL" id="VEL32541.1"/>
    </source>
</evidence>
<keyword evidence="6" id="KW-0067">ATP-binding</keyword>
<protein>
    <recommendedName>
        <fullName evidence="1">non-specific serine/threonine protein kinase</fullName>
        <ecNumber evidence="1">2.7.11.1</ecNumber>
    </recommendedName>
</protein>
<keyword evidence="5" id="KW-0418">Kinase</keyword>
<keyword evidence="3" id="KW-0808">Transferase</keyword>
<evidence type="ECO:0000256" key="4">
    <source>
        <dbReference type="ARBA" id="ARBA00022741"/>
    </source>
</evidence>
<evidence type="ECO:0000259" key="10">
    <source>
        <dbReference type="PROSITE" id="PS50032"/>
    </source>
</evidence>
<comment type="catalytic activity">
    <reaction evidence="7">
        <text>L-threonyl-[protein] + ATP = O-phospho-L-threonyl-[protein] + ADP + H(+)</text>
        <dbReference type="Rhea" id="RHEA:46608"/>
        <dbReference type="Rhea" id="RHEA-COMP:11060"/>
        <dbReference type="Rhea" id="RHEA-COMP:11605"/>
        <dbReference type="ChEBI" id="CHEBI:15378"/>
        <dbReference type="ChEBI" id="CHEBI:30013"/>
        <dbReference type="ChEBI" id="CHEBI:30616"/>
        <dbReference type="ChEBI" id="CHEBI:61977"/>
        <dbReference type="ChEBI" id="CHEBI:456216"/>
        <dbReference type="EC" id="2.7.11.1"/>
    </reaction>
</comment>
<comment type="caution">
    <text evidence="11">The sequence shown here is derived from an EMBL/GenBank/DDBJ whole genome shotgun (WGS) entry which is preliminary data.</text>
</comment>
<evidence type="ECO:0000256" key="5">
    <source>
        <dbReference type="ARBA" id="ARBA00022777"/>
    </source>
</evidence>
<feature type="compositionally biased region" description="Polar residues" evidence="9">
    <location>
        <begin position="238"/>
        <end position="253"/>
    </location>
</feature>
<dbReference type="GO" id="GO:0004674">
    <property type="term" value="F:protein serine/threonine kinase activity"/>
    <property type="evidence" value="ECO:0007669"/>
    <property type="project" value="UniProtKB-KW"/>
</dbReference>
<reference evidence="11" key="1">
    <citation type="submission" date="2018-11" db="EMBL/GenBank/DDBJ databases">
        <authorList>
            <consortium name="Pathogen Informatics"/>
        </authorList>
    </citation>
    <scope>NUCLEOTIDE SEQUENCE</scope>
</reference>
<organism evidence="11 12">
    <name type="scientific">Protopolystoma xenopodis</name>
    <dbReference type="NCBI Taxonomy" id="117903"/>
    <lineage>
        <taxon>Eukaryota</taxon>
        <taxon>Metazoa</taxon>
        <taxon>Spiralia</taxon>
        <taxon>Lophotrochozoa</taxon>
        <taxon>Platyhelminthes</taxon>
        <taxon>Monogenea</taxon>
        <taxon>Polyopisthocotylea</taxon>
        <taxon>Polystomatidea</taxon>
        <taxon>Polystomatidae</taxon>
        <taxon>Protopolystoma</taxon>
    </lineage>
</organism>
<keyword evidence="4" id="KW-0547">Nucleotide-binding</keyword>
<dbReference type="AlphaFoldDB" id="A0A3S5C3C1"/>
<dbReference type="Pfam" id="PF02149">
    <property type="entry name" value="KA1"/>
    <property type="match status" value="1"/>
</dbReference>
<gene>
    <name evidence="11" type="ORF">PXEA_LOCUS25981</name>
</gene>
<dbReference type="PROSITE" id="PS50032">
    <property type="entry name" value="KA1"/>
    <property type="match status" value="1"/>
</dbReference>
<dbReference type="InterPro" id="IPR028375">
    <property type="entry name" value="KA1/Ssp2_C"/>
</dbReference>
<dbReference type="SUPFAM" id="SSF103243">
    <property type="entry name" value="KA1-like"/>
    <property type="match status" value="1"/>
</dbReference>
<dbReference type="EMBL" id="CAAALY010244316">
    <property type="protein sequence ID" value="VEL32541.1"/>
    <property type="molecule type" value="Genomic_DNA"/>
</dbReference>
<evidence type="ECO:0000256" key="2">
    <source>
        <dbReference type="ARBA" id="ARBA00022527"/>
    </source>
</evidence>
<comment type="catalytic activity">
    <reaction evidence="8">
        <text>L-seryl-[protein] + ATP = O-phospho-L-seryl-[protein] + ADP + H(+)</text>
        <dbReference type="Rhea" id="RHEA:17989"/>
        <dbReference type="Rhea" id="RHEA-COMP:9863"/>
        <dbReference type="Rhea" id="RHEA-COMP:11604"/>
        <dbReference type="ChEBI" id="CHEBI:15378"/>
        <dbReference type="ChEBI" id="CHEBI:29999"/>
        <dbReference type="ChEBI" id="CHEBI:30616"/>
        <dbReference type="ChEBI" id="CHEBI:83421"/>
        <dbReference type="ChEBI" id="CHEBI:456216"/>
        <dbReference type="EC" id="2.7.11.1"/>
    </reaction>
</comment>
<dbReference type="Proteomes" id="UP000784294">
    <property type="component" value="Unassembled WGS sequence"/>
</dbReference>
<evidence type="ECO:0000256" key="6">
    <source>
        <dbReference type="ARBA" id="ARBA00022840"/>
    </source>
</evidence>
<feature type="compositionally biased region" description="Low complexity" evidence="9">
    <location>
        <begin position="31"/>
        <end position="54"/>
    </location>
</feature>
<evidence type="ECO:0000256" key="1">
    <source>
        <dbReference type="ARBA" id="ARBA00012513"/>
    </source>
</evidence>
<name>A0A3S5C3C1_9PLAT</name>
<proteinExistence type="predicted"/>
<evidence type="ECO:0000256" key="9">
    <source>
        <dbReference type="SAM" id="MobiDB-lite"/>
    </source>
</evidence>
<feature type="region of interest" description="Disordered" evidence="9">
    <location>
        <begin position="30"/>
        <end position="70"/>
    </location>
</feature>
<keyword evidence="12" id="KW-1185">Reference proteome</keyword>
<dbReference type="OrthoDB" id="504170at2759"/>
<sequence>MTRTLSKTSPNSTIATGTNRHLYLTAHANANTPFSGNTTPNSTSTSLTSPVSDTGHSIPQLRQVGPLGLSAPYNDQSQMLSIGSQDTPLLTTVPSASSTRFSRPREVRFPWSMHTTSTKSADDVLRAILNALNVTSGCLFVIDPNWTFLLHCSWAPNRPSMGSRRQAMANNALAAAAAAAVAEATTEASSTPASAASQIDPTTISTNAATKAAAEAVVMTTLMAAATTMTEADKATEFSSSEEPGSQNLPQTSCSSPVAVAAAASAAAYGPPVCSGVNPDDPVHWEMEVCQLPRVHLRGVRLKRIRGSAMQFKQVAGLVMAAMHL</sequence>
<evidence type="ECO:0000313" key="12">
    <source>
        <dbReference type="Proteomes" id="UP000784294"/>
    </source>
</evidence>
<evidence type="ECO:0000256" key="7">
    <source>
        <dbReference type="ARBA" id="ARBA00047899"/>
    </source>
</evidence>
<feature type="domain" description="KA1" evidence="10">
    <location>
        <begin position="276"/>
        <end position="325"/>
    </location>
</feature>
<dbReference type="GO" id="GO:0005524">
    <property type="term" value="F:ATP binding"/>
    <property type="evidence" value="ECO:0007669"/>
    <property type="project" value="UniProtKB-KW"/>
</dbReference>